<evidence type="ECO:0000313" key="1">
    <source>
        <dbReference type="EMBL" id="JAH70128.1"/>
    </source>
</evidence>
<dbReference type="AlphaFoldDB" id="A0A0E9UYQ7"/>
<sequence length="40" mass="4411">MLTLVNALIFIKKLDDAEVAAGKMQTIGIILANLYHNQLL</sequence>
<reference evidence="1" key="1">
    <citation type="submission" date="2014-11" db="EMBL/GenBank/DDBJ databases">
        <authorList>
            <person name="Amaro Gonzalez C."/>
        </authorList>
    </citation>
    <scope>NUCLEOTIDE SEQUENCE</scope>
</reference>
<reference evidence="1" key="2">
    <citation type="journal article" date="2015" name="Fish Shellfish Immunol.">
        <title>Early steps in the European eel (Anguilla anguilla)-Vibrio vulnificus interaction in the gills: Role of the RtxA13 toxin.</title>
        <authorList>
            <person name="Callol A."/>
            <person name="Pajuelo D."/>
            <person name="Ebbesson L."/>
            <person name="Teles M."/>
            <person name="MacKenzie S."/>
            <person name="Amaro C."/>
        </authorList>
    </citation>
    <scope>NUCLEOTIDE SEQUENCE</scope>
</reference>
<name>A0A0E9UYQ7_ANGAN</name>
<protein>
    <submittedName>
        <fullName evidence="1">Uncharacterized protein</fullName>
    </submittedName>
</protein>
<accession>A0A0E9UYQ7</accession>
<proteinExistence type="predicted"/>
<organism evidence="1">
    <name type="scientific">Anguilla anguilla</name>
    <name type="common">European freshwater eel</name>
    <name type="synonym">Muraena anguilla</name>
    <dbReference type="NCBI Taxonomy" id="7936"/>
    <lineage>
        <taxon>Eukaryota</taxon>
        <taxon>Metazoa</taxon>
        <taxon>Chordata</taxon>
        <taxon>Craniata</taxon>
        <taxon>Vertebrata</taxon>
        <taxon>Euteleostomi</taxon>
        <taxon>Actinopterygii</taxon>
        <taxon>Neopterygii</taxon>
        <taxon>Teleostei</taxon>
        <taxon>Anguilliformes</taxon>
        <taxon>Anguillidae</taxon>
        <taxon>Anguilla</taxon>
    </lineage>
</organism>
<dbReference type="EMBL" id="GBXM01038449">
    <property type="protein sequence ID" value="JAH70128.1"/>
    <property type="molecule type" value="Transcribed_RNA"/>
</dbReference>